<protein>
    <submittedName>
        <fullName evidence="3">Extracellular solute-binding protein</fullName>
    </submittedName>
</protein>
<gene>
    <name evidence="3" type="ORF">EYB31_03840</name>
</gene>
<comment type="caution">
    <text evidence="3">The sequence shown here is derived from an EMBL/GenBank/DDBJ whole genome shotgun (WGS) entry which is preliminary data.</text>
</comment>
<dbReference type="OrthoDB" id="366726at2"/>
<proteinExistence type="predicted"/>
<feature type="signal peptide" evidence="2">
    <location>
        <begin position="1"/>
        <end position="24"/>
    </location>
</feature>
<dbReference type="Gene3D" id="3.40.190.10">
    <property type="entry name" value="Periplasmic binding protein-like II"/>
    <property type="match status" value="2"/>
</dbReference>
<evidence type="ECO:0000256" key="2">
    <source>
        <dbReference type="SAM" id="SignalP"/>
    </source>
</evidence>
<dbReference type="SUPFAM" id="SSF53850">
    <property type="entry name" value="Periplasmic binding protein-like II"/>
    <property type="match status" value="1"/>
</dbReference>
<evidence type="ECO:0000313" key="3">
    <source>
        <dbReference type="EMBL" id="TBL81230.1"/>
    </source>
</evidence>
<keyword evidence="4" id="KW-1185">Reference proteome</keyword>
<keyword evidence="1 2" id="KW-0732">Signal</keyword>
<evidence type="ECO:0000256" key="1">
    <source>
        <dbReference type="ARBA" id="ARBA00022729"/>
    </source>
</evidence>
<sequence>MTYPNLTKRLVSVALVSALTLAAAGCGGKSGAPAAGADKGNAAGASVELKTIQDVAQYEGADRTDRIVAAAKKEGSLNLYTSIAQTDTDVIVSDFEKKYGIKVTVWRASTDEVLQRSVQEAKAGKNNFDVVHISSPQMEALHREKLLQPVKSPYTNDLIDGSTPAHKEWTSTLLSVFVQAYNTNKVKKEELPKTYEELLNPKWKGMLGIEASDQDWFGMNVKRMGGDKGLQYFKDLASTTNLSVRKGHSLLNNLVVSGEVPMGLTVYNYMPEQAKQKGAPIDWFVIEPALARANGIGVSVKAAHPNAAMLFYDYMISDAQKLLLDLNYVPTSKKIDSPLKNIKIDIMDAATSLDEMDNWTKQFDSAIVKRK</sequence>
<dbReference type="EMBL" id="SIRE01000003">
    <property type="protein sequence ID" value="TBL81230.1"/>
    <property type="molecule type" value="Genomic_DNA"/>
</dbReference>
<dbReference type="AlphaFoldDB" id="A0A4Q9DYP2"/>
<dbReference type="RefSeq" id="WP_131011942.1">
    <property type="nucleotide sequence ID" value="NZ_SIRE01000003.1"/>
</dbReference>
<evidence type="ECO:0000313" key="4">
    <source>
        <dbReference type="Proteomes" id="UP000293142"/>
    </source>
</evidence>
<feature type="chain" id="PRO_5039428715" evidence="2">
    <location>
        <begin position="25"/>
        <end position="371"/>
    </location>
</feature>
<accession>A0A4Q9DYP2</accession>
<dbReference type="Pfam" id="PF13416">
    <property type="entry name" value="SBP_bac_8"/>
    <property type="match status" value="1"/>
</dbReference>
<name>A0A4Q9DYP2_9BACL</name>
<reference evidence="3 4" key="1">
    <citation type="submission" date="2019-02" db="EMBL/GenBank/DDBJ databases">
        <title>Paenibacillus sp. nov., isolated from surface-sterilized tissue of Thalictrum simplex L.</title>
        <authorList>
            <person name="Tuo L."/>
        </authorList>
    </citation>
    <scope>NUCLEOTIDE SEQUENCE [LARGE SCALE GENOMIC DNA]</scope>
    <source>
        <strain evidence="3 4">N2SHLJ1</strain>
    </source>
</reference>
<dbReference type="Proteomes" id="UP000293142">
    <property type="component" value="Unassembled WGS sequence"/>
</dbReference>
<organism evidence="3 4">
    <name type="scientific">Paenibacillus thalictri</name>
    <dbReference type="NCBI Taxonomy" id="2527873"/>
    <lineage>
        <taxon>Bacteria</taxon>
        <taxon>Bacillati</taxon>
        <taxon>Bacillota</taxon>
        <taxon>Bacilli</taxon>
        <taxon>Bacillales</taxon>
        <taxon>Paenibacillaceae</taxon>
        <taxon>Paenibacillus</taxon>
    </lineage>
</organism>
<dbReference type="InterPro" id="IPR006059">
    <property type="entry name" value="SBP"/>
</dbReference>
<dbReference type="PANTHER" id="PTHR30006">
    <property type="entry name" value="THIAMINE-BINDING PERIPLASMIC PROTEIN-RELATED"/>
    <property type="match status" value="1"/>
</dbReference>